<name>A0A6J4SWZ3_9ACTN</name>
<organism evidence="2">
    <name type="scientific">uncultured Rubrobacteraceae bacterium</name>
    <dbReference type="NCBI Taxonomy" id="349277"/>
    <lineage>
        <taxon>Bacteria</taxon>
        <taxon>Bacillati</taxon>
        <taxon>Actinomycetota</taxon>
        <taxon>Rubrobacteria</taxon>
        <taxon>Rubrobacterales</taxon>
        <taxon>Rubrobacteraceae</taxon>
        <taxon>environmental samples</taxon>
    </lineage>
</organism>
<accession>A0A6J4SWZ3</accession>
<feature type="non-terminal residue" evidence="2">
    <location>
        <position position="193"/>
    </location>
</feature>
<sequence>ARYQSPPVQPGQARVERPRGDPGSPLLAAGVLRELSGRRPPQGARPVRAARRDGYRRARGRRGPDLERAGRRGGRRRPQGRGRRGAPVRGAFAGWRRGGGGGVPALDPDLYRQRRKLSAGVPHRGLRLRGLRGRLGAGARVRRHLLRPIGPDGHSHQGGLRNFVPHGRHNGAGRVYPGRLGARVDHGRRPDFL</sequence>
<proteinExistence type="predicted"/>
<protein>
    <submittedName>
        <fullName evidence="2">Uncharacterized protein</fullName>
    </submittedName>
</protein>
<gene>
    <name evidence="2" type="ORF">AVDCRST_MAG05-2826</name>
</gene>
<evidence type="ECO:0000256" key="1">
    <source>
        <dbReference type="SAM" id="MobiDB-lite"/>
    </source>
</evidence>
<dbReference type="EMBL" id="CADCVM010000311">
    <property type="protein sequence ID" value="CAA9507637.1"/>
    <property type="molecule type" value="Genomic_DNA"/>
</dbReference>
<feature type="compositionally biased region" description="Basic residues" evidence="1">
    <location>
        <begin position="71"/>
        <end position="86"/>
    </location>
</feature>
<reference evidence="2" key="1">
    <citation type="submission" date="2020-02" db="EMBL/GenBank/DDBJ databases">
        <authorList>
            <person name="Meier V. D."/>
        </authorList>
    </citation>
    <scope>NUCLEOTIDE SEQUENCE</scope>
    <source>
        <strain evidence="2">AVDCRST_MAG05</strain>
    </source>
</reference>
<feature type="compositionally biased region" description="Basic and acidic residues" evidence="1">
    <location>
        <begin position="50"/>
        <end position="70"/>
    </location>
</feature>
<dbReference type="AlphaFoldDB" id="A0A6J4SWZ3"/>
<evidence type="ECO:0000313" key="2">
    <source>
        <dbReference type="EMBL" id="CAA9507637.1"/>
    </source>
</evidence>
<feature type="non-terminal residue" evidence="2">
    <location>
        <position position="1"/>
    </location>
</feature>
<feature type="region of interest" description="Disordered" evidence="1">
    <location>
        <begin position="1"/>
        <end position="96"/>
    </location>
</feature>